<evidence type="ECO:0000256" key="4">
    <source>
        <dbReference type="ARBA" id="ARBA00022723"/>
    </source>
</evidence>
<dbReference type="InterPro" id="IPR023091">
    <property type="entry name" value="MetalPrtase_cat_dom_sf_prd"/>
</dbReference>
<feature type="non-terminal residue" evidence="8">
    <location>
        <position position="1"/>
    </location>
</feature>
<evidence type="ECO:0000256" key="6">
    <source>
        <dbReference type="ARBA" id="ARBA00022801"/>
    </source>
</evidence>
<keyword evidence="4" id="KW-0479">Metal-binding</keyword>
<proteinExistence type="inferred from homology"/>
<evidence type="ECO:0000256" key="7">
    <source>
        <dbReference type="ARBA" id="ARBA00022833"/>
    </source>
</evidence>
<dbReference type="PANTHER" id="PTHR46986">
    <property type="entry name" value="ENDORIBONUCLEASE YBEY, CHLOROPLASTIC"/>
    <property type="match status" value="1"/>
</dbReference>
<keyword evidence="9" id="KW-1185">Reference proteome</keyword>
<evidence type="ECO:0000256" key="5">
    <source>
        <dbReference type="ARBA" id="ARBA00022759"/>
    </source>
</evidence>
<comment type="similarity">
    <text evidence="2">Belongs to the endoribonuclease YbeY family.</text>
</comment>
<dbReference type="EMBL" id="CAXITT010003513">
    <property type="protein sequence ID" value="CAL1549078.1"/>
    <property type="molecule type" value="Genomic_DNA"/>
</dbReference>
<name>A0AAV2IR75_LYMST</name>
<dbReference type="GO" id="GO:0046872">
    <property type="term" value="F:metal ion binding"/>
    <property type="evidence" value="ECO:0007669"/>
    <property type="project" value="UniProtKB-KW"/>
</dbReference>
<dbReference type="Pfam" id="PF02130">
    <property type="entry name" value="YbeY"/>
    <property type="match status" value="1"/>
</dbReference>
<dbReference type="AlphaFoldDB" id="A0AAV2IR75"/>
<reference evidence="8 9" key="1">
    <citation type="submission" date="2024-04" db="EMBL/GenBank/DDBJ databases">
        <authorList>
            <consortium name="Genoscope - CEA"/>
            <person name="William W."/>
        </authorList>
    </citation>
    <scope>NUCLEOTIDE SEQUENCE [LARGE SCALE GENOMIC DNA]</scope>
</reference>
<dbReference type="GO" id="GO:0004222">
    <property type="term" value="F:metalloendopeptidase activity"/>
    <property type="evidence" value="ECO:0007669"/>
    <property type="project" value="InterPro"/>
</dbReference>
<dbReference type="GO" id="GO:0004519">
    <property type="term" value="F:endonuclease activity"/>
    <property type="evidence" value="ECO:0007669"/>
    <property type="project" value="UniProtKB-KW"/>
</dbReference>
<organism evidence="8 9">
    <name type="scientific">Lymnaea stagnalis</name>
    <name type="common">Great pond snail</name>
    <name type="synonym">Helix stagnalis</name>
    <dbReference type="NCBI Taxonomy" id="6523"/>
    <lineage>
        <taxon>Eukaryota</taxon>
        <taxon>Metazoa</taxon>
        <taxon>Spiralia</taxon>
        <taxon>Lophotrochozoa</taxon>
        <taxon>Mollusca</taxon>
        <taxon>Gastropoda</taxon>
        <taxon>Heterobranchia</taxon>
        <taxon>Euthyneura</taxon>
        <taxon>Panpulmonata</taxon>
        <taxon>Hygrophila</taxon>
        <taxon>Lymnaeoidea</taxon>
        <taxon>Lymnaeidae</taxon>
        <taxon>Lymnaea</taxon>
    </lineage>
</organism>
<keyword evidence="7" id="KW-0862">Zinc</keyword>
<evidence type="ECO:0000256" key="3">
    <source>
        <dbReference type="ARBA" id="ARBA00022722"/>
    </source>
</evidence>
<protein>
    <recommendedName>
        <fullName evidence="10">rRNA maturation RNase YbeY</fullName>
    </recommendedName>
</protein>
<evidence type="ECO:0000313" key="9">
    <source>
        <dbReference type="Proteomes" id="UP001497497"/>
    </source>
</evidence>
<dbReference type="GO" id="GO:0006364">
    <property type="term" value="P:rRNA processing"/>
    <property type="evidence" value="ECO:0007669"/>
    <property type="project" value="InterPro"/>
</dbReference>
<sequence length="116" mass="13307">KIVEAQNKSAAIAFVSDRKMRELNKEFRGKNSTTDVLSFPFESDEFDLEQDFLGDIIISLEQAQKQAVENGLDLETEIKQLILHGILHLCGFDHETDNGEMNKRELELRETLQINN</sequence>
<dbReference type="SUPFAM" id="SSF55486">
    <property type="entry name" value="Metalloproteases ('zincins'), catalytic domain"/>
    <property type="match status" value="1"/>
</dbReference>
<evidence type="ECO:0008006" key="10">
    <source>
        <dbReference type="Google" id="ProtNLM"/>
    </source>
</evidence>
<keyword evidence="6" id="KW-0378">Hydrolase</keyword>
<dbReference type="Proteomes" id="UP001497497">
    <property type="component" value="Unassembled WGS sequence"/>
</dbReference>
<evidence type="ECO:0000256" key="1">
    <source>
        <dbReference type="ARBA" id="ARBA00001947"/>
    </source>
</evidence>
<dbReference type="HAMAP" id="MF_00009">
    <property type="entry name" value="Endoribonucl_YbeY"/>
    <property type="match status" value="1"/>
</dbReference>
<dbReference type="InterPro" id="IPR002036">
    <property type="entry name" value="YbeY"/>
</dbReference>
<comment type="cofactor">
    <cofactor evidence="1">
        <name>Zn(2+)</name>
        <dbReference type="ChEBI" id="CHEBI:29105"/>
    </cofactor>
</comment>
<evidence type="ECO:0000313" key="8">
    <source>
        <dbReference type="EMBL" id="CAL1549078.1"/>
    </source>
</evidence>
<dbReference type="NCBIfam" id="TIGR00043">
    <property type="entry name" value="rRNA maturation RNase YbeY"/>
    <property type="match status" value="1"/>
</dbReference>
<dbReference type="PANTHER" id="PTHR46986:SF1">
    <property type="entry name" value="ENDORIBONUCLEASE YBEY, CHLOROPLASTIC"/>
    <property type="match status" value="1"/>
</dbReference>
<keyword evidence="5" id="KW-0255">Endonuclease</keyword>
<comment type="caution">
    <text evidence="8">The sequence shown here is derived from an EMBL/GenBank/DDBJ whole genome shotgun (WGS) entry which is preliminary data.</text>
</comment>
<evidence type="ECO:0000256" key="2">
    <source>
        <dbReference type="ARBA" id="ARBA00010875"/>
    </source>
</evidence>
<dbReference type="Gene3D" id="3.40.390.30">
    <property type="entry name" value="Metalloproteases ('zincins'), catalytic domain"/>
    <property type="match status" value="1"/>
</dbReference>
<accession>A0AAV2IR75</accession>
<keyword evidence="3" id="KW-0540">Nuclease</keyword>
<gene>
    <name evidence="8" type="ORF">GSLYS_00022395001</name>
</gene>